<protein>
    <recommendedName>
        <fullName evidence="3">FAD-binding PCMH-type domain-containing protein</fullName>
    </recommendedName>
</protein>
<dbReference type="Pfam" id="PF08031">
    <property type="entry name" value="BBE"/>
    <property type="match status" value="1"/>
</dbReference>
<evidence type="ECO:0000256" key="1">
    <source>
        <dbReference type="ARBA" id="ARBA00005466"/>
    </source>
</evidence>
<sequence>MFRTIAEPFLYSKIQMTWRKARPDPPPPISQLLRTLLSRPQLAAYITNFHLDGDNTYWLHQFRFKFPNIPVSDAQLDGPIAFIRATRVPYSDLWVQELRQGTMDAFVALLLVQLSNLRCLYLAPDFTRQTALVGMVLRSAICEPRDYSLPDFRHLRDVPILQPDGRDEARDKNVKNTSDILPFFYLPSIQRMSASVENPDKFTWPAAHLPVPSKLTSLVLTAVREAYLGELLAVTQNLESLRWHWYYDPSVKDGFTTPIVDLGRIAAAISHVSGTLTDLTISAKCCLGVGGHIFLPGIKTEVSLHAMVNFDMLKRLQVPWPFLVGFAQDTTKQLQDVIPRNIEFLSITDDLNPENDDRIVAEWPPWEWRDSAILVGSRYGHGSLADLPGPTEHRGSAVGRRHPDLLGRRYWVQRLTGTEPSYGTGTRRELSSIHVPRRGLSSMTGELYAAGGLPAAGPKIIVGAGAPAPRTNLGVTNVDHTTVQLSWTASAGAAGYAVYVGSVRDNTDFKLDGKTTATTYGVGFLFPGTWNFRFCVSGFNGSVLFFFSLQLAIPIAAGTIVGNDCKITPGSPSWPSQDDWLALNRSVGGNLLAVIPPALVCDQRYPASYNKTSCATVNNLWYQGSFHTNNPISVHWPNFQNDACLPSSLANGTTKCDLHPFPRYTVNATVAGHVAEAVKFAAKTGVRLSVKGTGHDFLGRSTSPGLSIWTHHLREIEVHSSFIPQSCPDCSGASAMTIAAGHVMQDLYDIAKAHDKVIVGGADGSVGIGGLLTGGGHGPISSKFGLAVDNVYQMEVVTPSGDVLTANEYQNADLFWAMRGGGGATFGILTSVTLRTYPVFPISSFEILLISTPEEAAHNNNSNWYSALTHLHSQIPVLSDINATAYYSFGPQQLLGVGTTPNGTSGQSSGGPSTMALILTGWALDQPEDTLRQVLKPIWDKFNSTTGAVSSVTMRSGQNISDVVGVSTGDASASTPTAGLNVVMASRLWDRSALLDTEGVENTFRALQDHIVQGLLIAGPGVRNVPVESASVTPAWRRTYLHLTVGGSFAYQNETDRQRAVDYNTNVVGKLLRVQAPDMGNYVNEANVWEPNYRQDFWGTSYSRLLRIKHKYDPHGVLWCATCVGSEEWSLSEQSGELCRVGFEAPIYLEK</sequence>
<dbReference type="GO" id="GO:0071949">
    <property type="term" value="F:FAD binding"/>
    <property type="evidence" value="ECO:0007669"/>
    <property type="project" value="InterPro"/>
</dbReference>
<comment type="similarity">
    <text evidence="1">Belongs to the oxygen-dependent FAD-linked oxidoreductase family.</text>
</comment>
<dbReference type="OrthoDB" id="4191831at2759"/>
<dbReference type="Gene3D" id="2.60.40.10">
    <property type="entry name" value="Immunoglobulins"/>
    <property type="match status" value="1"/>
</dbReference>
<dbReference type="AlphaFoldDB" id="A0A8H6UEJ8"/>
<proteinExistence type="inferred from homology"/>
<organism evidence="4 5">
    <name type="scientific">Aspergillus hiratsukae</name>
    <dbReference type="NCBI Taxonomy" id="1194566"/>
    <lineage>
        <taxon>Eukaryota</taxon>
        <taxon>Fungi</taxon>
        <taxon>Dikarya</taxon>
        <taxon>Ascomycota</taxon>
        <taxon>Pezizomycotina</taxon>
        <taxon>Eurotiomycetes</taxon>
        <taxon>Eurotiomycetidae</taxon>
        <taxon>Eurotiales</taxon>
        <taxon>Aspergillaceae</taxon>
        <taxon>Aspergillus</taxon>
        <taxon>Aspergillus subgen. Fumigati</taxon>
    </lineage>
</organism>
<keyword evidence="5" id="KW-1185">Reference proteome</keyword>
<dbReference type="GO" id="GO:0016491">
    <property type="term" value="F:oxidoreductase activity"/>
    <property type="evidence" value="ECO:0007669"/>
    <property type="project" value="UniProtKB-KW"/>
</dbReference>
<reference evidence="4" key="1">
    <citation type="submission" date="2020-06" db="EMBL/GenBank/DDBJ databases">
        <title>Draft genome sequences of strains closely related to Aspergillus parafelis and Aspergillus hiratsukae.</title>
        <authorList>
            <person name="Dos Santos R.A.C."/>
            <person name="Rivero-Menendez O."/>
            <person name="Steenwyk J.L."/>
            <person name="Mead M.E."/>
            <person name="Goldman G.H."/>
            <person name="Alastruey-Izquierdo A."/>
            <person name="Rokas A."/>
        </authorList>
    </citation>
    <scope>NUCLEOTIDE SEQUENCE</scope>
    <source>
        <strain evidence="4">CNM-CM5793</strain>
    </source>
</reference>
<evidence type="ECO:0000256" key="2">
    <source>
        <dbReference type="ARBA" id="ARBA00023002"/>
    </source>
</evidence>
<dbReference type="InterPro" id="IPR013783">
    <property type="entry name" value="Ig-like_fold"/>
</dbReference>
<dbReference type="InterPro" id="IPR012951">
    <property type="entry name" value="BBE"/>
</dbReference>
<evidence type="ECO:0000313" key="4">
    <source>
        <dbReference type="EMBL" id="KAF7125710.1"/>
    </source>
</evidence>
<dbReference type="Pfam" id="PF01565">
    <property type="entry name" value="FAD_binding_4"/>
    <property type="match status" value="1"/>
</dbReference>
<dbReference type="InterPro" id="IPR003961">
    <property type="entry name" value="FN3_dom"/>
</dbReference>
<dbReference type="EMBL" id="JACBAD010001970">
    <property type="protein sequence ID" value="KAF7125710.1"/>
    <property type="molecule type" value="Genomic_DNA"/>
</dbReference>
<dbReference type="InterPro" id="IPR016166">
    <property type="entry name" value="FAD-bd_PCMH"/>
</dbReference>
<feature type="domain" description="FAD-binding PCMH-type" evidence="3">
    <location>
        <begin position="658"/>
        <end position="839"/>
    </location>
</feature>
<dbReference type="CDD" id="cd00063">
    <property type="entry name" value="FN3"/>
    <property type="match status" value="1"/>
</dbReference>
<dbReference type="InterPro" id="IPR036116">
    <property type="entry name" value="FN3_sf"/>
</dbReference>
<dbReference type="InterPro" id="IPR006094">
    <property type="entry name" value="Oxid_FAD_bind_N"/>
</dbReference>
<evidence type="ECO:0000313" key="5">
    <source>
        <dbReference type="Proteomes" id="UP000630445"/>
    </source>
</evidence>
<dbReference type="InterPro" id="IPR036318">
    <property type="entry name" value="FAD-bd_PCMH-like_sf"/>
</dbReference>
<evidence type="ECO:0000259" key="3">
    <source>
        <dbReference type="PROSITE" id="PS51387"/>
    </source>
</evidence>
<dbReference type="Gene3D" id="3.30.465.10">
    <property type="match status" value="2"/>
</dbReference>
<dbReference type="InterPro" id="IPR050432">
    <property type="entry name" value="FAD-linked_Oxidoreductases_BP"/>
</dbReference>
<dbReference type="PANTHER" id="PTHR13878">
    <property type="entry name" value="GULONOLACTONE OXIDASE"/>
    <property type="match status" value="1"/>
</dbReference>
<dbReference type="Proteomes" id="UP000630445">
    <property type="component" value="Unassembled WGS sequence"/>
</dbReference>
<dbReference type="SUPFAM" id="SSF56176">
    <property type="entry name" value="FAD-binding/transporter-associated domain-like"/>
    <property type="match status" value="1"/>
</dbReference>
<comment type="caution">
    <text evidence="4">The sequence shown here is derived from an EMBL/GenBank/DDBJ whole genome shotgun (WGS) entry which is preliminary data.</text>
</comment>
<name>A0A8H6UEJ8_9EURO</name>
<keyword evidence="2" id="KW-0560">Oxidoreductase</keyword>
<dbReference type="PROSITE" id="PS51387">
    <property type="entry name" value="FAD_PCMH"/>
    <property type="match status" value="1"/>
</dbReference>
<dbReference type="SUPFAM" id="SSF49265">
    <property type="entry name" value="Fibronectin type III"/>
    <property type="match status" value="1"/>
</dbReference>
<dbReference type="PANTHER" id="PTHR13878:SF91">
    <property type="entry name" value="FAD BINDING DOMAIN PROTEIN (AFU_ORTHOLOGUE AFUA_6G12070)-RELATED"/>
    <property type="match status" value="1"/>
</dbReference>
<accession>A0A8H6UEJ8</accession>
<dbReference type="InterPro" id="IPR016169">
    <property type="entry name" value="FAD-bd_PCMH_sub2"/>
</dbReference>
<gene>
    <name evidence="4" type="ORF">CNMCM5793_002003</name>
</gene>